<evidence type="ECO:0000259" key="2">
    <source>
        <dbReference type="PROSITE" id="PS51015"/>
    </source>
</evidence>
<dbReference type="InterPro" id="IPR015947">
    <property type="entry name" value="PUA-like_sf"/>
</dbReference>
<dbReference type="Proteomes" id="UP000195105">
    <property type="component" value="Unassembled WGS sequence"/>
</dbReference>
<dbReference type="GO" id="GO:0044027">
    <property type="term" value="P:negative regulation of gene expression via chromosomal CpG island methylation"/>
    <property type="evidence" value="ECO:0007669"/>
    <property type="project" value="TreeGrafter"/>
</dbReference>
<dbReference type="InterPro" id="IPR045134">
    <property type="entry name" value="UHRF1/2-like"/>
</dbReference>
<comment type="caution">
    <text evidence="3">The sequence shown here is derived from an EMBL/GenBank/DDBJ whole genome shotgun (WGS) entry which is preliminary data.</text>
</comment>
<evidence type="ECO:0000256" key="1">
    <source>
        <dbReference type="SAM" id="MobiDB-lite"/>
    </source>
</evidence>
<dbReference type="Pfam" id="PF02182">
    <property type="entry name" value="SAD_SRA"/>
    <property type="match status" value="1"/>
</dbReference>
<feature type="region of interest" description="Disordered" evidence="1">
    <location>
        <begin position="189"/>
        <end position="213"/>
    </location>
</feature>
<dbReference type="PANTHER" id="PTHR14140:SF27">
    <property type="entry name" value="OS04G0289800 PROTEIN"/>
    <property type="match status" value="1"/>
</dbReference>
<dbReference type="AlphaFoldDB" id="A0A243S288"/>
<organism evidence="3 4">
    <name type="scientific">Streptomyces swartbergensis</name>
    <dbReference type="NCBI Taxonomy" id="487165"/>
    <lineage>
        <taxon>Bacteria</taxon>
        <taxon>Bacillati</taxon>
        <taxon>Actinomycetota</taxon>
        <taxon>Actinomycetes</taxon>
        <taxon>Kitasatosporales</taxon>
        <taxon>Streptomycetaceae</taxon>
        <taxon>Streptomyces</taxon>
    </lineage>
</organism>
<sequence length="340" mass="37027">MAANPAARHRVVDALLLRFFDGEDPSLLLQDCRLTDPVFDGFGAVPGVDVGQPFTDRRALAAARVHRPNQSGICGTAEQGAESIVVSGGYEDDEDYGDVIVYTGQGGRDPDTGRQIRDQELTRGNAALVTSLTTGAPVRVVRGAGGEPKYSPTTGLRYDGLFRVEDYWAEHGRSGYLVWRYRLTQLPQTAAASQPTMPAPREPEGRQAPTRATVTTQRIVRSTAVADFVKRTHDYTCQVCDIRLATPTGAYAEAAHIQPLGRPHAGPDIAANVLCLCPNHHVLFDLGMLTIGDDLTITSRAGGSHRARLREVATHQVDREYLAYHRTRHAQLPGTRGRKV</sequence>
<name>A0A243S288_9ACTN</name>
<dbReference type="GO" id="GO:0061630">
    <property type="term" value="F:ubiquitin protein ligase activity"/>
    <property type="evidence" value="ECO:0007669"/>
    <property type="project" value="TreeGrafter"/>
</dbReference>
<dbReference type="Pfam" id="PF13391">
    <property type="entry name" value="HNH_2"/>
    <property type="match status" value="1"/>
</dbReference>
<keyword evidence="4" id="KW-1185">Reference proteome</keyword>
<feature type="domain" description="YDG" evidence="2">
    <location>
        <begin position="43"/>
        <end position="185"/>
    </location>
</feature>
<dbReference type="SMART" id="SM00466">
    <property type="entry name" value="SRA"/>
    <property type="match status" value="1"/>
</dbReference>
<accession>A0A243S288</accession>
<gene>
    <name evidence="3" type="ORF">CA983_19175</name>
</gene>
<dbReference type="InterPro" id="IPR003105">
    <property type="entry name" value="SRA_YDG"/>
</dbReference>
<reference evidence="3 4" key="1">
    <citation type="submission" date="2017-05" db="EMBL/GenBank/DDBJ databases">
        <title>Biotechnological potential of actinobacteria isolated from South African environments.</title>
        <authorList>
            <person name="Le Roes-Hill M."/>
            <person name="Prins A."/>
            <person name="Durrell K.A."/>
        </authorList>
    </citation>
    <scope>NUCLEOTIDE SEQUENCE [LARGE SCALE GENOMIC DNA]</scope>
    <source>
        <strain evidence="3 4">HMC13</strain>
    </source>
</reference>
<dbReference type="GO" id="GO:0016567">
    <property type="term" value="P:protein ubiquitination"/>
    <property type="evidence" value="ECO:0007669"/>
    <property type="project" value="TreeGrafter"/>
</dbReference>
<evidence type="ECO:0000313" key="3">
    <source>
        <dbReference type="EMBL" id="OUD01640.1"/>
    </source>
</evidence>
<dbReference type="InterPro" id="IPR036987">
    <property type="entry name" value="SRA-YDG_sf"/>
</dbReference>
<evidence type="ECO:0000313" key="4">
    <source>
        <dbReference type="Proteomes" id="UP000195105"/>
    </source>
</evidence>
<protein>
    <recommendedName>
        <fullName evidence="2">YDG domain-containing protein</fullName>
    </recommendedName>
</protein>
<proteinExistence type="predicted"/>
<dbReference type="CDD" id="cd00085">
    <property type="entry name" value="HNHc"/>
    <property type="match status" value="1"/>
</dbReference>
<dbReference type="PROSITE" id="PS51015">
    <property type="entry name" value="YDG"/>
    <property type="match status" value="1"/>
</dbReference>
<dbReference type="EMBL" id="NGFN01000111">
    <property type="protein sequence ID" value="OUD01640.1"/>
    <property type="molecule type" value="Genomic_DNA"/>
</dbReference>
<dbReference type="PANTHER" id="PTHR14140">
    <property type="entry name" value="E3 UBIQUITIN-PROTEIN LIGASE UHRF-RELATED"/>
    <property type="match status" value="1"/>
</dbReference>
<dbReference type="InterPro" id="IPR003615">
    <property type="entry name" value="HNH_nuc"/>
</dbReference>
<dbReference type="Gene3D" id="2.30.280.10">
    <property type="entry name" value="SRA-YDG"/>
    <property type="match status" value="1"/>
</dbReference>
<dbReference type="SUPFAM" id="SSF88697">
    <property type="entry name" value="PUA domain-like"/>
    <property type="match status" value="1"/>
</dbReference>